<dbReference type="PRINTS" id="PR00413">
    <property type="entry name" value="HADHALOGNASE"/>
</dbReference>
<dbReference type="Pfam" id="PF13419">
    <property type="entry name" value="HAD_2"/>
    <property type="match status" value="1"/>
</dbReference>
<dbReference type="InterPro" id="IPR006439">
    <property type="entry name" value="HAD-SF_hydro_IA"/>
</dbReference>
<comment type="caution">
    <text evidence="3">The sequence shown here is derived from an EMBL/GenBank/DDBJ whole genome shotgun (WGS) entry which is preliminary data.</text>
</comment>
<dbReference type="EMBL" id="LGCI01000010">
    <property type="protein sequence ID" value="KOY80596.1"/>
    <property type="molecule type" value="Genomic_DNA"/>
</dbReference>
<evidence type="ECO:0000256" key="1">
    <source>
        <dbReference type="ARBA" id="ARBA00022801"/>
    </source>
</evidence>
<dbReference type="InterPro" id="IPR036412">
    <property type="entry name" value="HAD-like_sf"/>
</dbReference>
<dbReference type="Gene3D" id="1.10.150.240">
    <property type="entry name" value="Putative phosphatase, domain 2"/>
    <property type="match status" value="1"/>
</dbReference>
<dbReference type="NCBIfam" id="TIGR01549">
    <property type="entry name" value="HAD-SF-IA-v1"/>
    <property type="match status" value="1"/>
</dbReference>
<dbReference type="InterPro" id="IPR023198">
    <property type="entry name" value="PGP-like_dom2"/>
</dbReference>
<sequence length="251" mass="27966">MQKVEWVIFDKDGTIIDLDSIWIPWAKNFYLNLTENSDFEVAFSLQYFLTTIGVTADGTTIDPTSPLAVGSIQEAETIMAYLLYQQGIAWSEGVMLARAASSLATAQQESITVQELPGIRQLLIRLKEHGIRLGVVTADSTARAELHVKQLGLWPLFEFVLGSDQVPSSKPFPDLAHLARERYQVLLEQTVMIGDSNADMLFAKNAGMLYSIGIIPKNVYPKDYLPDAMKIIEVYDESLITLLIAKEDQHG</sequence>
<keyword evidence="2" id="KW-0460">Magnesium</keyword>
<dbReference type="PANTHER" id="PTHR43434:SF1">
    <property type="entry name" value="PHOSPHOGLYCOLATE PHOSPHATASE"/>
    <property type="match status" value="1"/>
</dbReference>
<dbReference type="AlphaFoldDB" id="A0A0M9DHL3"/>
<dbReference type="Proteomes" id="UP000037977">
    <property type="component" value="Unassembled WGS sequence"/>
</dbReference>
<dbReference type="InterPro" id="IPR050155">
    <property type="entry name" value="HAD-like_hydrolase_sf"/>
</dbReference>
<dbReference type="CDD" id="cd01427">
    <property type="entry name" value="HAD_like"/>
    <property type="match status" value="1"/>
</dbReference>
<evidence type="ECO:0000313" key="4">
    <source>
        <dbReference type="Proteomes" id="UP000037977"/>
    </source>
</evidence>
<keyword evidence="1 3" id="KW-0378">Hydrolase</keyword>
<dbReference type="SFLD" id="SFLDS00003">
    <property type="entry name" value="Haloacid_Dehalogenase"/>
    <property type="match status" value="1"/>
</dbReference>
<dbReference type="Gene3D" id="3.40.50.1000">
    <property type="entry name" value="HAD superfamily/HAD-like"/>
    <property type="match status" value="1"/>
</dbReference>
<organism evidence="3 4">
    <name type="scientific">Lysinibacillus macroides</name>
    <dbReference type="NCBI Taxonomy" id="33935"/>
    <lineage>
        <taxon>Bacteria</taxon>
        <taxon>Bacillati</taxon>
        <taxon>Bacillota</taxon>
        <taxon>Bacilli</taxon>
        <taxon>Bacillales</taxon>
        <taxon>Bacillaceae</taxon>
        <taxon>Lysinibacillus</taxon>
    </lineage>
</organism>
<accession>A0A0M9DHL3</accession>
<dbReference type="InterPro" id="IPR041492">
    <property type="entry name" value="HAD_2"/>
</dbReference>
<evidence type="ECO:0000313" key="3">
    <source>
        <dbReference type="EMBL" id="KOY80596.1"/>
    </source>
</evidence>
<dbReference type="GO" id="GO:0008967">
    <property type="term" value="F:phosphoglycolate phosphatase activity"/>
    <property type="evidence" value="ECO:0007669"/>
    <property type="project" value="TreeGrafter"/>
</dbReference>
<dbReference type="OrthoDB" id="9797743at2"/>
<name>A0A0M9DHL3_9BACI</name>
<dbReference type="RefSeq" id="WP_053995839.1">
    <property type="nucleotide sequence ID" value="NZ_CP065643.1"/>
</dbReference>
<dbReference type="SUPFAM" id="SSF56784">
    <property type="entry name" value="HAD-like"/>
    <property type="match status" value="1"/>
</dbReference>
<dbReference type="STRING" id="33935.ADM90_15430"/>
<dbReference type="PANTHER" id="PTHR43434">
    <property type="entry name" value="PHOSPHOGLYCOLATE PHOSPHATASE"/>
    <property type="match status" value="1"/>
</dbReference>
<reference evidence="3 4" key="1">
    <citation type="submission" date="2015-07" db="EMBL/GenBank/DDBJ databases">
        <title>Genome sequencing project for genomic taxonomy and phylogenomics of Bacillus-like bacteria.</title>
        <authorList>
            <person name="Liu B."/>
            <person name="Wang J."/>
            <person name="Zhu Y."/>
            <person name="Liu G."/>
            <person name="Chen Q."/>
            <person name="Chen Z."/>
            <person name="Che J."/>
            <person name="Ge C."/>
            <person name="Shi H."/>
            <person name="Pan Z."/>
            <person name="Liu X."/>
        </authorList>
    </citation>
    <scope>NUCLEOTIDE SEQUENCE [LARGE SCALE GENOMIC DNA]</scope>
    <source>
        <strain evidence="3 4">DSM 54</strain>
    </source>
</reference>
<dbReference type="GO" id="GO:0005829">
    <property type="term" value="C:cytosol"/>
    <property type="evidence" value="ECO:0007669"/>
    <property type="project" value="TreeGrafter"/>
</dbReference>
<keyword evidence="4" id="KW-1185">Reference proteome</keyword>
<dbReference type="PATRIC" id="fig|33935.3.peg.1817"/>
<gene>
    <name evidence="3" type="ORF">ADM90_15430</name>
</gene>
<proteinExistence type="predicted"/>
<evidence type="ECO:0000256" key="2">
    <source>
        <dbReference type="ARBA" id="ARBA00022842"/>
    </source>
</evidence>
<protein>
    <submittedName>
        <fullName evidence="3">HAD family hydrolase</fullName>
    </submittedName>
</protein>
<dbReference type="GO" id="GO:0006281">
    <property type="term" value="P:DNA repair"/>
    <property type="evidence" value="ECO:0007669"/>
    <property type="project" value="TreeGrafter"/>
</dbReference>
<dbReference type="SFLD" id="SFLDG01129">
    <property type="entry name" value="C1.5:_HAD__Beta-PGM__Phosphata"/>
    <property type="match status" value="1"/>
</dbReference>
<dbReference type="InterPro" id="IPR023214">
    <property type="entry name" value="HAD_sf"/>
</dbReference>